<name>A0AA88YF24_PINIB</name>
<dbReference type="GO" id="GO:0006096">
    <property type="term" value="P:glycolytic process"/>
    <property type="evidence" value="ECO:0007669"/>
    <property type="project" value="UniProtKB-KW"/>
</dbReference>
<dbReference type="InterPro" id="IPR029056">
    <property type="entry name" value="Ribokinase-like"/>
</dbReference>
<keyword evidence="2" id="KW-0479">Metal-binding</keyword>
<proteinExistence type="predicted"/>
<dbReference type="PANTHER" id="PTHR21208">
    <property type="entry name" value="ADP-DEPENDENT GLUCOKINASE"/>
    <property type="match status" value="1"/>
</dbReference>
<evidence type="ECO:0000256" key="5">
    <source>
        <dbReference type="ARBA" id="ARBA00023152"/>
    </source>
</evidence>
<keyword evidence="7" id="KW-1185">Reference proteome</keyword>
<keyword evidence="3" id="KW-0418">Kinase</keyword>
<dbReference type="EMBL" id="VSWD01000007">
    <property type="protein sequence ID" value="KAK3097938.1"/>
    <property type="molecule type" value="Genomic_DNA"/>
</dbReference>
<organism evidence="6 7">
    <name type="scientific">Pinctada imbricata</name>
    <name type="common">Atlantic pearl-oyster</name>
    <name type="synonym">Pinctada martensii</name>
    <dbReference type="NCBI Taxonomy" id="66713"/>
    <lineage>
        <taxon>Eukaryota</taxon>
        <taxon>Metazoa</taxon>
        <taxon>Spiralia</taxon>
        <taxon>Lophotrochozoa</taxon>
        <taxon>Mollusca</taxon>
        <taxon>Bivalvia</taxon>
        <taxon>Autobranchia</taxon>
        <taxon>Pteriomorphia</taxon>
        <taxon>Pterioida</taxon>
        <taxon>Pterioidea</taxon>
        <taxon>Pteriidae</taxon>
        <taxon>Pinctada</taxon>
    </lineage>
</organism>
<dbReference type="SUPFAM" id="SSF53613">
    <property type="entry name" value="Ribokinase-like"/>
    <property type="match status" value="1"/>
</dbReference>
<dbReference type="GO" id="GO:0005783">
    <property type="term" value="C:endoplasmic reticulum"/>
    <property type="evidence" value="ECO:0007669"/>
    <property type="project" value="TreeGrafter"/>
</dbReference>
<dbReference type="GO" id="GO:0006006">
    <property type="term" value="P:glucose metabolic process"/>
    <property type="evidence" value="ECO:0007669"/>
    <property type="project" value="TreeGrafter"/>
</dbReference>
<dbReference type="Proteomes" id="UP001186944">
    <property type="component" value="Unassembled WGS sequence"/>
</dbReference>
<dbReference type="PANTHER" id="PTHR21208:SF0">
    <property type="entry name" value="ADP-DEPENDENT GLUCOKINASE"/>
    <property type="match status" value="1"/>
</dbReference>
<dbReference type="GO" id="GO:0046872">
    <property type="term" value="F:metal ion binding"/>
    <property type="evidence" value="ECO:0007669"/>
    <property type="project" value="UniProtKB-KW"/>
</dbReference>
<protein>
    <recommendedName>
        <fullName evidence="8">ADP-dependent glucokinase</fullName>
    </recommendedName>
</protein>
<sequence length="477" mass="52930">MFIKAAVVAFVASSIYFLVYKKDVFLLEESDAERNIIAAWSSLIKLPSKSFERLVVGVNSNVDLIVSGVDLLKALKLKPGEAQNLDQLNSLNDLQDIFNFFFTKGSAAERAFLNEEVYKQITRTAESLEDAQFYIGGNAALMATKISSAFPNVKIQYIGPVGPKLRDLLPQSLIIPEASNIPVDEIHLIMEYQVGEKWGDNTAPVATRFITSFDESNSKATMIETFFENVKPFDPDLILLSGLHLLEGQSQEFFSQRLAVIRNGLNNIPRELPVHLELASMANKKFVKEILEQITPAINSLGLNEQELSFSAHAGNGPHPQQFAQTDGQPDVHKISDMILWVLKTFGYSKSNPDSKLSRVHFHSLTYHIIGTYPGVWKNSPSAVAAGTRMAGMQACDVDIIDPDSVSLKFPKKFYLHTGSEEIVFNASNPVISWQREGFEFSLSPVLVCKKPLKTVGLGDSISATGLMYSEFNKMIR</sequence>
<gene>
    <name evidence="6" type="ORF">FSP39_014684</name>
</gene>
<dbReference type="Gene3D" id="3.40.1190.20">
    <property type="match status" value="1"/>
</dbReference>
<comment type="caution">
    <text evidence="6">The sequence shown here is derived from an EMBL/GenBank/DDBJ whole genome shotgun (WGS) entry which is preliminary data.</text>
</comment>
<dbReference type="AlphaFoldDB" id="A0AA88YF24"/>
<reference evidence="6" key="1">
    <citation type="submission" date="2019-08" db="EMBL/GenBank/DDBJ databases">
        <title>The improved chromosome-level genome for the pearl oyster Pinctada fucata martensii using PacBio sequencing and Hi-C.</title>
        <authorList>
            <person name="Zheng Z."/>
        </authorList>
    </citation>
    <scope>NUCLEOTIDE SEQUENCE</scope>
    <source>
        <strain evidence="6">ZZ-2019</strain>
        <tissue evidence="6">Adductor muscle</tissue>
    </source>
</reference>
<dbReference type="GO" id="GO:0043843">
    <property type="term" value="F:ADP-specific glucokinase activity"/>
    <property type="evidence" value="ECO:0007669"/>
    <property type="project" value="TreeGrafter"/>
</dbReference>
<keyword evidence="5" id="KW-0324">Glycolysis</keyword>
<accession>A0AA88YF24</accession>
<evidence type="ECO:0000256" key="3">
    <source>
        <dbReference type="ARBA" id="ARBA00022777"/>
    </source>
</evidence>
<keyword evidence="1" id="KW-0808">Transferase</keyword>
<dbReference type="PROSITE" id="PS51255">
    <property type="entry name" value="ADPK"/>
    <property type="match status" value="1"/>
</dbReference>
<evidence type="ECO:0008006" key="8">
    <source>
        <dbReference type="Google" id="ProtNLM"/>
    </source>
</evidence>
<evidence type="ECO:0000313" key="6">
    <source>
        <dbReference type="EMBL" id="KAK3097938.1"/>
    </source>
</evidence>
<dbReference type="InterPro" id="IPR007666">
    <property type="entry name" value="ADP_PFK/GK"/>
</dbReference>
<evidence type="ECO:0000256" key="4">
    <source>
        <dbReference type="ARBA" id="ARBA00022842"/>
    </source>
</evidence>
<evidence type="ECO:0000256" key="2">
    <source>
        <dbReference type="ARBA" id="ARBA00022723"/>
    </source>
</evidence>
<evidence type="ECO:0000256" key="1">
    <source>
        <dbReference type="ARBA" id="ARBA00022679"/>
    </source>
</evidence>
<dbReference type="Pfam" id="PF04587">
    <property type="entry name" value="ADP_PFK_GK"/>
    <property type="match status" value="1"/>
</dbReference>
<keyword evidence="4" id="KW-0460">Magnesium</keyword>
<evidence type="ECO:0000313" key="7">
    <source>
        <dbReference type="Proteomes" id="UP001186944"/>
    </source>
</evidence>